<protein>
    <submittedName>
        <fullName evidence="2">Uncharacterized protein</fullName>
    </submittedName>
</protein>
<evidence type="ECO:0000313" key="3">
    <source>
        <dbReference type="Proteomes" id="UP000432089"/>
    </source>
</evidence>
<feature type="compositionally biased region" description="Low complexity" evidence="1">
    <location>
        <begin position="31"/>
        <end position="43"/>
    </location>
</feature>
<feature type="region of interest" description="Disordered" evidence="1">
    <location>
        <begin position="22"/>
        <end position="132"/>
    </location>
</feature>
<sequence>MSVGGIGSAGELRELFALIGRNIAGDPPPAETAAPPRAQAAETETGDASEPPIADRHGTRDAAPTAAGPGLAGLRPPRPAAAEAASAMLAAMRAGWSASASGTEDEAALSDEASAPEPAFARPERNASRFPAAPASIGSGYAAANLAESEAGPLPREPISSAIAERRKPAELVASAGASPFTPSIVEGEPPVEGGSASAGPDFASTGAVVASAAEASRRQGLGSPRPAGFDWTRNDGSAEIAVEGDLLSAPIGEVAGLAARLADARPGLELLSLDWAVAGSVLASETPDAALLAGAQAERAGVLASFILNAAMIPGWPPPRPIENLPAGVAAFVAARPELTEAERDLVLFLSKLLHGPGLLERLLRLLERERKRSKLLAALALVLAEIEDFAATVTEELVRAEEARLAPVRAEAGRRERLSLR</sequence>
<keyword evidence="3" id="KW-1185">Reference proteome</keyword>
<organism evidence="2 3">
    <name type="scientific">Plantimonas leprariae</name>
    <dbReference type="NCBI Taxonomy" id="2615207"/>
    <lineage>
        <taxon>Bacteria</taxon>
        <taxon>Pseudomonadati</taxon>
        <taxon>Pseudomonadota</taxon>
        <taxon>Alphaproteobacteria</taxon>
        <taxon>Hyphomicrobiales</taxon>
        <taxon>Aurantimonadaceae</taxon>
        <taxon>Plantimonas</taxon>
    </lineage>
</organism>
<dbReference type="Proteomes" id="UP000432089">
    <property type="component" value="Unassembled WGS sequence"/>
</dbReference>
<proteinExistence type="predicted"/>
<evidence type="ECO:0000313" key="2">
    <source>
        <dbReference type="EMBL" id="KAB0676865.1"/>
    </source>
</evidence>
<comment type="caution">
    <text evidence="2">The sequence shown here is derived from an EMBL/GenBank/DDBJ whole genome shotgun (WGS) entry which is preliminary data.</text>
</comment>
<name>A0A7V7PL45_9HYPH</name>
<dbReference type="EMBL" id="VZDO01000020">
    <property type="protein sequence ID" value="KAB0676865.1"/>
    <property type="molecule type" value="Genomic_DNA"/>
</dbReference>
<dbReference type="RefSeq" id="WP_150972890.1">
    <property type="nucleotide sequence ID" value="NZ_VZDO01000020.1"/>
</dbReference>
<evidence type="ECO:0000256" key="1">
    <source>
        <dbReference type="SAM" id="MobiDB-lite"/>
    </source>
</evidence>
<reference evidence="2 3" key="1">
    <citation type="submission" date="2019-09" db="EMBL/GenBank/DDBJ databases">
        <title>YIM 132180 draft genome.</title>
        <authorList>
            <person name="Zhang K."/>
        </authorList>
    </citation>
    <scope>NUCLEOTIDE SEQUENCE [LARGE SCALE GENOMIC DNA]</scope>
    <source>
        <strain evidence="2 3">YIM 132180</strain>
    </source>
</reference>
<dbReference type="AlphaFoldDB" id="A0A7V7PL45"/>
<accession>A0A7V7PL45</accession>
<feature type="compositionally biased region" description="Low complexity" evidence="1">
    <location>
        <begin position="110"/>
        <end position="119"/>
    </location>
</feature>
<gene>
    <name evidence="2" type="ORF">F6X38_20045</name>
</gene>
<feature type="compositionally biased region" description="Low complexity" evidence="1">
    <location>
        <begin position="62"/>
        <end position="94"/>
    </location>
</feature>